<protein>
    <submittedName>
        <fullName evidence="2">Uncharacterized protein</fullName>
    </submittedName>
</protein>
<dbReference type="AlphaFoldDB" id="A0A0A1W6F7"/>
<name>A0A0A1W6F7_9SPHN</name>
<feature type="compositionally biased region" description="Basic and acidic residues" evidence="1">
    <location>
        <begin position="29"/>
        <end position="38"/>
    </location>
</feature>
<reference evidence="2 3" key="1">
    <citation type="submission" date="2014-11" db="EMBL/GenBank/DDBJ databases">
        <title>Whole genome shotgun sequence of Sphingomonas parapaucimobilis NBRC 15100.</title>
        <authorList>
            <person name="Katano-Makiyama Y."/>
            <person name="Hosoyama A."/>
            <person name="Hashimoto M."/>
            <person name="Hosoyama Y."/>
            <person name="Noguchi M."/>
            <person name="Numata M."/>
            <person name="Tsuchikane K."/>
            <person name="Hirakata S."/>
            <person name="Uohara A."/>
            <person name="Shimodaira J."/>
            <person name="Ohji S."/>
            <person name="Ichikawa N."/>
            <person name="Kimura A."/>
            <person name="Yamazoe A."/>
            <person name="Fujita N."/>
        </authorList>
    </citation>
    <scope>NUCLEOTIDE SEQUENCE [LARGE SCALE GENOMIC DNA]</scope>
    <source>
        <strain evidence="2 3">NBRC 15100</strain>
    </source>
</reference>
<keyword evidence="3" id="KW-1185">Reference proteome</keyword>
<evidence type="ECO:0000313" key="2">
    <source>
        <dbReference type="EMBL" id="GAM00716.1"/>
    </source>
</evidence>
<dbReference type="Proteomes" id="UP000032305">
    <property type="component" value="Unassembled WGS sequence"/>
</dbReference>
<feature type="region of interest" description="Disordered" evidence="1">
    <location>
        <begin position="29"/>
        <end position="67"/>
    </location>
</feature>
<gene>
    <name evidence="2" type="ORF">SP5_035_01160</name>
</gene>
<proteinExistence type="predicted"/>
<organism evidence="2 3">
    <name type="scientific">Sphingomonas parapaucimobilis NBRC 15100</name>
    <dbReference type="NCBI Taxonomy" id="1219049"/>
    <lineage>
        <taxon>Bacteria</taxon>
        <taxon>Pseudomonadati</taxon>
        <taxon>Pseudomonadota</taxon>
        <taxon>Alphaproteobacteria</taxon>
        <taxon>Sphingomonadales</taxon>
        <taxon>Sphingomonadaceae</taxon>
        <taxon>Sphingomonas</taxon>
    </lineage>
</organism>
<evidence type="ECO:0000313" key="3">
    <source>
        <dbReference type="Proteomes" id="UP000032305"/>
    </source>
</evidence>
<sequence length="329" mass="34745">MAYRKLGIMHAPLIGAGLRMTPRERRMGRFMRSPDGHEQLPGGAGGDGGAGGQPDDGGAGGAGGGASDAPWYGALSADKLDDKTPSDADWMKNKNFTDMPALVKSYRSLEGRIGKGVEVPGEGATPEQIATYHRAIGVPETVDGYKLNVPEGWDADMALFGPLRDVALAGGMPASAWEAVTDKAMAKIMDDHNALVDAQNAELAEWKREAGAQADQNVILAQRGFDAFGFSKDEIQAMQSSLGAGGTKKMMDLGLKIGRLSGEDGFIEGKRDFAVSGADARAALSAFEKDGAKIAKLREKDAAVVAEHARLIEMVTQADEAERRQRDAA</sequence>
<dbReference type="eggNOG" id="ENOG5033A85">
    <property type="taxonomic scope" value="Bacteria"/>
</dbReference>
<feature type="compositionally biased region" description="Gly residues" evidence="1">
    <location>
        <begin position="42"/>
        <end position="66"/>
    </location>
</feature>
<evidence type="ECO:0000256" key="1">
    <source>
        <dbReference type="SAM" id="MobiDB-lite"/>
    </source>
</evidence>
<accession>A0A0A1W6F7</accession>
<dbReference type="EMBL" id="BBPI01000035">
    <property type="protein sequence ID" value="GAM00716.1"/>
    <property type="molecule type" value="Genomic_DNA"/>
</dbReference>
<comment type="caution">
    <text evidence="2">The sequence shown here is derived from an EMBL/GenBank/DDBJ whole genome shotgun (WGS) entry which is preliminary data.</text>
</comment>